<feature type="compositionally biased region" description="Basic and acidic residues" evidence="1">
    <location>
        <begin position="12"/>
        <end position="24"/>
    </location>
</feature>
<evidence type="ECO:0000256" key="1">
    <source>
        <dbReference type="SAM" id="MobiDB-lite"/>
    </source>
</evidence>
<dbReference type="EMBL" id="CABITT030000003">
    <property type="protein sequence ID" value="VVA96067.1"/>
    <property type="molecule type" value="Genomic_DNA"/>
</dbReference>
<dbReference type="AlphaFoldDB" id="A0A565B3A4"/>
<feature type="region of interest" description="Disordered" evidence="1">
    <location>
        <begin position="46"/>
        <end position="100"/>
    </location>
</feature>
<feature type="region of interest" description="Disordered" evidence="1">
    <location>
        <begin position="1"/>
        <end position="34"/>
    </location>
</feature>
<comment type="caution">
    <text evidence="2">The sequence shown here is derived from an EMBL/GenBank/DDBJ whole genome shotgun (WGS) entry which is preliminary data.</text>
</comment>
<gene>
    <name evidence="2" type="ORF">ANE_LOCUS6512</name>
</gene>
<sequence length="130" mass="14177">MKNPPPPPKPPDPPERSEPLDPSRRGTASLHLPPCHHLRLLLTVDNTSQSPDSIPAPATTRSIPSPRAHHELSVSISLEDQSSCSGLGSPTQSFESSDCMRSHPHLHDLTCLEMSYGFLRPSHLKTPPQS</sequence>
<accession>A0A565B3A4</accession>
<feature type="compositionally biased region" description="Pro residues" evidence="1">
    <location>
        <begin position="1"/>
        <end position="11"/>
    </location>
</feature>
<evidence type="ECO:0000313" key="3">
    <source>
        <dbReference type="Proteomes" id="UP000489600"/>
    </source>
</evidence>
<feature type="compositionally biased region" description="Polar residues" evidence="1">
    <location>
        <begin position="74"/>
        <end position="96"/>
    </location>
</feature>
<name>A0A565B3A4_9BRAS</name>
<evidence type="ECO:0000313" key="2">
    <source>
        <dbReference type="EMBL" id="VVA96067.1"/>
    </source>
</evidence>
<dbReference type="Proteomes" id="UP000489600">
    <property type="component" value="Unassembled WGS sequence"/>
</dbReference>
<organism evidence="2 3">
    <name type="scientific">Arabis nemorensis</name>
    <dbReference type="NCBI Taxonomy" id="586526"/>
    <lineage>
        <taxon>Eukaryota</taxon>
        <taxon>Viridiplantae</taxon>
        <taxon>Streptophyta</taxon>
        <taxon>Embryophyta</taxon>
        <taxon>Tracheophyta</taxon>
        <taxon>Spermatophyta</taxon>
        <taxon>Magnoliopsida</taxon>
        <taxon>eudicotyledons</taxon>
        <taxon>Gunneridae</taxon>
        <taxon>Pentapetalae</taxon>
        <taxon>rosids</taxon>
        <taxon>malvids</taxon>
        <taxon>Brassicales</taxon>
        <taxon>Brassicaceae</taxon>
        <taxon>Arabideae</taxon>
        <taxon>Arabis</taxon>
    </lineage>
</organism>
<protein>
    <submittedName>
        <fullName evidence="2">Uncharacterized protein</fullName>
    </submittedName>
</protein>
<proteinExistence type="predicted"/>
<keyword evidence="3" id="KW-1185">Reference proteome</keyword>
<reference evidence="2" key="1">
    <citation type="submission" date="2019-07" db="EMBL/GenBank/DDBJ databases">
        <authorList>
            <person name="Dittberner H."/>
        </authorList>
    </citation>
    <scope>NUCLEOTIDE SEQUENCE [LARGE SCALE GENOMIC DNA]</scope>
</reference>